<dbReference type="Pfam" id="PF01844">
    <property type="entry name" value="HNH"/>
    <property type="match status" value="1"/>
</dbReference>
<evidence type="ECO:0000256" key="3">
    <source>
        <dbReference type="SAM" id="MobiDB-lite"/>
    </source>
</evidence>
<dbReference type="GO" id="GO:0016787">
    <property type="term" value="F:hydrolase activity"/>
    <property type="evidence" value="ECO:0007669"/>
    <property type="project" value="UniProtKB-KW"/>
</dbReference>
<feature type="domain" description="HNH nuclease" evidence="4">
    <location>
        <begin position="49"/>
        <end position="108"/>
    </location>
</feature>
<dbReference type="SMART" id="SM00507">
    <property type="entry name" value="HNHc"/>
    <property type="match status" value="1"/>
</dbReference>
<protein>
    <submittedName>
        <fullName evidence="5">NinG recombination protein</fullName>
    </submittedName>
</protein>
<evidence type="ECO:0000256" key="2">
    <source>
        <dbReference type="ARBA" id="ARBA00022801"/>
    </source>
</evidence>
<organism evidence="5">
    <name type="scientific">Siphoviridae sp. ctkBO7</name>
    <dbReference type="NCBI Taxonomy" id="2826441"/>
    <lineage>
        <taxon>Viruses</taxon>
        <taxon>Duplodnaviria</taxon>
        <taxon>Heunggongvirae</taxon>
        <taxon>Uroviricota</taxon>
        <taxon>Caudoviricetes</taxon>
    </lineage>
</organism>
<dbReference type="GO" id="GO:0008270">
    <property type="term" value="F:zinc ion binding"/>
    <property type="evidence" value="ECO:0007669"/>
    <property type="project" value="InterPro"/>
</dbReference>
<proteinExistence type="predicted"/>
<dbReference type="InterPro" id="IPR003615">
    <property type="entry name" value="HNH_nuc"/>
</dbReference>
<feature type="region of interest" description="Disordered" evidence="3">
    <location>
        <begin position="1"/>
        <end position="47"/>
    </location>
</feature>
<dbReference type="GO" id="GO:0004519">
    <property type="term" value="F:endonuclease activity"/>
    <property type="evidence" value="ECO:0007669"/>
    <property type="project" value="InterPro"/>
</dbReference>
<dbReference type="CDD" id="cd00085">
    <property type="entry name" value="HNHc"/>
    <property type="match status" value="1"/>
</dbReference>
<keyword evidence="1" id="KW-0540">Nuclease</keyword>
<evidence type="ECO:0000256" key="1">
    <source>
        <dbReference type="ARBA" id="ARBA00022722"/>
    </source>
</evidence>
<accession>A0A8S5N8Z6</accession>
<keyword evidence="2" id="KW-0378">Hydrolase</keyword>
<dbReference type="EMBL" id="BK015098">
    <property type="protein sequence ID" value="DAD90932.1"/>
    <property type="molecule type" value="Genomic_DNA"/>
</dbReference>
<sequence length="134" mass="15525">MLRSCPYCGGIHTGDCPNKPKRDYRRERGNESDSRRKERKFRSSKEWQRARAEALERDKHLCRLCLEEDGYISVGQTLDVHHIEPLHKAWSKRTTISNLITLCKAHHYRADHGEYSPATLKALAVSPLGIEKKK</sequence>
<evidence type="ECO:0000313" key="5">
    <source>
        <dbReference type="EMBL" id="DAD90932.1"/>
    </source>
</evidence>
<name>A0A8S5N8Z6_9CAUD</name>
<dbReference type="PANTHER" id="PTHR41286:SF1">
    <property type="entry name" value="HNH NUCLEASE YAJD-RELATED"/>
    <property type="match status" value="1"/>
</dbReference>
<dbReference type="GO" id="GO:0003676">
    <property type="term" value="F:nucleic acid binding"/>
    <property type="evidence" value="ECO:0007669"/>
    <property type="project" value="InterPro"/>
</dbReference>
<evidence type="ECO:0000259" key="4">
    <source>
        <dbReference type="SMART" id="SM00507"/>
    </source>
</evidence>
<dbReference type="PANTHER" id="PTHR41286">
    <property type="entry name" value="HNH NUCLEASE YAJD-RELATED"/>
    <property type="match status" value="1"/>
</dbReference>
<reference evidence="5" key="1">
    <citation type="journal article" date="2021" name="Proc. Natl. Acad. Sci. U.S.A.">
        <title>A Catalog of Tens of Thousands of Viruses from Human Metagenomes Reveals Hidden Associations with Chronic Diseases.</title>
        <authorList>
            <person name="Tisza M.J."/>
            <person name="Buck C.B."/>
        </authorList>
    </citation>
    <scope>NUCLEOTIDE SEQUENCE</scope>
    <source>
        <strain evidence="5">CtkBO7</strain>
    </source>
</reference>
<feature type="compositionally biased region" description="Basic and acidic residues" evidence="3">
    <location>
        <begin position="18"/>
        <end position="47"/>
    </location>
</feature>
<dbReference type="InterPro" id="IPR002711">
    <property type="entry name" value="HNH"/>
</dbReference>
<dbReference type="Gene3D" id="1.10.30.50">
    <property type="match status" value="1"/>
</dbReference>